<dbReference type="Gene3D" id="2.40.170.20">
    <property type="entry name" value="TonB-dependent receptor, beta-barrel domain"/>
    <property type="match status" value="1"/>
</dbReference>
<feature type="domain" description="TonB-dependent receptor plug" evidence="14">
    <location>
        <begin position="48"/>
        <end position="156"/>
    </location>
</feature>
<evidence type="ECO:0000256" key="6">
    <source>
        <dbReference type="ARBA" id="ARBA00023004"/>
    </source>
</evidence>
<organism evidence="15">
    <name type="scientific">uncultured Sulfurovum sp</name>
    <dbReference type="NCBI Taxonomy" id="269237"/>
    <lineage>
        <taxon>Bacteria</taxon>
        <taxon>Pseudomonadati</taxon>
        <taxon>Campylobacterota</taxon>
        <taxon>Epsilonproteobacteria</taxon>
        <taxon>Campylobacterales</taxon>
        <taxon>Sulfurovaceae</taxon>
        <taxon>Sulfurovum</taxon>
        <taxon>environmental samples</taxon>
    </lineage>
</organism>
<accession>A0A6S6SJA2</accession>
<evidence type="ECO:0000313" key="15">
    <source>
        <dbReference type="EMBL" id="CAA6806238.1"/>
    </source>
</evidence>
<dbReference type="InterPro" id="IPR039426">
    <property type="entry name" value="TonB-dep_rcpt-like"/>
</dbReference>
<keyword evidence="3 11" id="KW-1134">Transmembrane beta strand</keyword>
<dbReference type="InterPro" id="IPR036942">
    <property type="entry name" value="Beta-barrel_TonB_sf"/>
</dbReference>
<dbReference type="GO" id="GO:0006826">
    <property type="term" value="P:iron ion transport"/>
    <property type="evidence" value="ECO:0007669"/>
    <property type="project" value="UniProtKB-KW"/>
</dbReference>
<keyword evidence="15" id="KW-0675">Receptor</keyword>
<keyword evidence="4" id="KW-0410">Iron transport</keyword>
<evidence type="ECO:0000256" key="7">
    <source>
        <dbReference type="ARBA" id="ARBA00023065"/>
    </source>
</evidence>
<proteinExistence type="inferred from homology"/>
<dbReference type="InterPro" id="IPR012910">
    <property type="entry name" value="Plug_dom"/>
</dbReference>
<dbReference type="AlphaFoldDB" id="A0A6S6SJA2"/>
<keyword evidence="2 11" id="KW-0813">Transport</keyword>
<keyword evidence="8 12" id="KW-0798">TonB box</keyword>
<dbReference type="EMBL" id="CACVAZ010000031">
    <property type="protein sequence ID" value="CAA6806238.1"/>
    <property type="molecule type" value="Genomic_DNA"/>
</dbReference>
<dbReference type="InterPro" id="IPR037066">
    <property type="entry name" value="Plug_dom_sf"/>
</dbReference>
<dbReference type="SUPFAM" id="SSF56935">
    <property type="entry name" value="Porins"/>
    <property type="match status" value="1"/>
</dbReference>
<evidence type="ECO:0000256" key="11">
    <source>
        <dbReference type="PROSITE-ProRule" id="PRU01360"/>
    </source>
</evidence>
<name>A0A6S6SJA2_9BACT</name>
<keyword evidence="5 11" id="KW-0812">Transmembrane</keyword>
<dbReference type="PANTHER" id="PTHR32552:SF81">
    <property type="entry name" value="TONB-DEPENDENT OUTER MEMBRANE RECEPTOR"/>
    <property type="match status" value="1"/>
</dbReference>
<protein>
    <submittedName>
        <fullName evidence="15">Nicel/Cobalt-specific TonB-dependent outer membrane receptor</fullName>
    </submittedName>
</protein>
<keyword evidence="9 11" id="KW-0472">Membrane</keyword>
<feature type="domain" description="TonB-dependent receptor-like beta-barrel" evidence="13">
    <location>
        <begin position="222"/>
        <end position="632"/>
    </location>
</feature>
<keyword evidence="6" id="KW-0408">Iron</keyword>
<evidence type="ECO:0000256" key="2">
    <source>
        <dbReference type="ARBA" id="ARBA00022448"/>
    </source>
</evidence>
<dbReference type="InterPro" id="IPR000531">
    <property type="entry name" value="Beta-barrel_TonB"/>
</dbReference>
<sequence>MTHYKFKYLLLGISICTSTHALDKEVLDDIYIAPTPYNTQIDINIDDASSSGVITEDQLKNRPLLRPTEVLESIPGLTVTQHSGAGKANQYFLRGVTLDHGTDFYARVNGVPINLPTHAHGQGYLDLNFLIPELIDNISYTKGPYFADLGDFSSTGSANINYKNKLDDSIMSVTYGSDDYARLLNMGTFEVGDGTLLYAIESGFNNGPWEKKEKSKKLNGVLSYSKANDDSDIKINYLGYDTKWNATNQVPKRAIDQGIIGRFGTLDPTDGGDTNRQSLDAKMNFYGKDESITSVSAYATKYSMDLYSNFTFNLDNPIQGDQIYQKDDRTIYGGEISNLRNINIADHDIQQYLGASIRHDDIDVGLFNSTKRKTFNTISDHHIKETSLSFFYQLQIPFDERYKATLGLRSDTFNFDKLSDANSNNLNDKNAHILSPKIGFEYALNNHNKLFINAGTGFHSNDARGVLSSSTSATPLVKTKGAELGWERKTNEFLSSLTLWTLENDSELVFAGDSGTTEPTGSAKRVGLELSLDIPMNEWLLFDIDATVSRARYDHPEVEGGAYVPESTEKTLSLAVLLNDYHKYFGGLKLRYLGSKALTADNSVRSSPSSLLNLKVGKHIKKNLDVSLDILNALDSKDYDIEYYYASRLSGESMGGIDDRMVHPNEPFGARLNVTYKY</sequence>
<dbReference type="Gene3D" id="2.170.130.10">
    <property type="entry name" value="TonB-dependent receptor, plug domain"/>
    <property type="match status" value="1"/>
</dbReference>
<dbReference type="Pfam" id="PF07715">
    <property type="entry name" value="Plug"/>
    <property type="match status" value="1"/>
</dbReference>
<comment type="similarity">
    <text evidence="11 12">Belongs to the TonB-dependent receptor family.</text>
</comment>
<evidence type="ECO:0000259" key="14">
    <source>
        <dbReference type="Pfam" id="PF07715"/>
    </source>
</evidence>
<evidence type="ECO:0000256" key="1">
    <source>
        <dbReference type="ARBA" id="ARBA00004571"/>
    </source>
</evidence>
<dbReference type="GO" id="GO:0009279">
    <property type="term" value="C:cell outer membrane"/>
    <property type="evidence" value="ECO:0007669"/>
    <property type="project" value="UniProtKB-SubCell"/>
</dbReference>
<evidence type="ECO:0000256" key="9">
    <source>
        <dbReference type="ARBA" id="ARBA00023136"/>
    </source>
</evidence>
<evidence type="ECO:0000256" key="5">
    <source>
        <dbReference type="ARBA" id="ARBA00022692"/>
    </source>
</evidence>
<dbReference type="Pfam" id="PF00593">
    <property type="entry name" value="TonB_dep_Rec_b-barrel"/>
    <property type="match status" value="1"/>
</dbReference>
<evidence type="ECO:0000256" key="4">
    <source>
        <dbReference type="ARBA" id="ARBA00022496"/>
    </source>
</evidence>
<keyword evidence="7" id="KW-0406">Ion transport</keyword>
<evidence type="ECO:0000256" key="3">
    <source>
        <dbReference type="ARBA" id="ARBA00022452"/>
    </source>
</evidence>
<reference evidence="15" key="1">
    <citation type="submission" date="2020-01" db="EMBL/GenBank/DDBJ databases">
        <authorList>
            <person name="Meier V. D."/>
            <person name="Meier V D."/>
        </authorList>
    </citation>
    <scope>NUCLEOTIDE SEQUENCE</scope>
    <source>
        <strain evidence="15">HLG_WM_MAG_02</strain>
    </source>
</reference>
<keyword evidence="10 11" id="KW-0998">Cell outer membrane</keyword>
<gene>
    <name evidence="15" type="ORF">HELGO_WM33159</name>
</gene>
<dbReference type="PANTHER" id="PTHR32552">
    <property type="entry name" value="FERRICHROME IRON RECEPTOR-RELATED"/>
    <property type="match status" value="1"/>
</dbReference>
<evidence type="ECO:0000259" key="13">
    <source>
        <dbReference type="Pfam" id="PF00593"/>
    </source>
</evidence>
<evidence type="ECO:0000256" key="8">
    <source>
        <dbReference type="ARBA" id="ARBA00023077"/>
    </source>
</evidence>
<evidence type="ECO:0000256" key="12">
    <source>
        <dbReference type="RuleBase" id="RU003357"/>
    </source>
</evidence>
<comment type="subcellular location">
    <subcellularLocation>
        <location evidence="1 11">Cell outer membrane</location>
        <topology evidence="1 11">Multi-pass membrane protein</topology>
    </subcellularLocation>
</comment>
<evidence type="ECO:0000256" key="10">
    <source>
        <dbReference type="ARBA" id="ARBA00023237"/>
    </source>
</evidence>
<dbReference type="PROSITE" id="PS52016">
    <property type="entry name" value="TONB_DEPENDENT_REC_3"/>
    <property type="match status" value="1"/>
</dbReference>